<gene>
    <name evidence="3" type="ORF">C7H09_17570</name>
</gene>
<dbReference type="Pfam" id="PF05166">
    <property type="entry name" value="YcgL"/>
    <property type="match status" value="1"/>
</dbReference>
<protein>
    <recommendedName>
        <fullName evidence="1">YcgL domain-containing protein C7H09_17570</fullName>
    </recommendedName>
</protein>
<organism evidence="3 4">
    <name type="scientific">Marinobacter fuscus</name>
    <dbReference type="NCBI Taxonomy" id="2109942"/>
    <lineage>
        <taxon>Bacteria</taxon>
        <taxon>Pseudomonadati</taxon>
        <taxon>Pseudomonadota</taxon>
        <taxon>Gammaproteobacteria</taxon>
        <taxon>Pseudomonadales</taxon>
        <taxon>Marinobacteraceae</taxon>
        <taxon>Marinobacter</taxon>
    </lineage>
</organism>
<dbReference type="OrthoDB" id="7062382at2"/>
<evidence type="ECO:0000259" key="2">
    <source>
        <dbReference type="PROSITE" id="PS51648"/>
    </source>
</evidence>
<reference evidence="3 4" key="1">
    <citation type="submission" date="2018-03" db="EMBL/GenBank/DDBJ databases">
        <title>Marinobacter brunus sp. nov., a marine bacterium of Gamma-proteobacteria isolated from the surface seawater of the South China Sea.</title>
        <authorList>
            <person name="Cheng H."/>
            <person name="Wu Y.-H."/>
            <person name="Xamxidin M."/>
            <person name="Xu X.-W."/>
        </authorList>
    </citation>
    <scope>NUCLEOTIDE SEQUENCE [LARGE SCALE GENOMIC DNA]</scope>
    <source>
        <strain evidence="3 4">NH169-3</strain>
    </source>
</reference>
<dbReference type="AlphaFoldDB" id="A0A2T1K3U6"/>
<dbReference type="Proteomes" id="UP000239866">
    <property type="component" value="Unassembled WGS sequence"/>
</dbReference>
<dbReference type="PANTHER" id="PTHR38109">
    <property type="entry name" value="PROTEIN YCGL"/>
    <property type="match status" value="1"/>
</dbReference>
<evidence type="ECO:0000313" key="3">
    <source>
        <dbReference type="EMBL" id="PSF04836.1"/>
    </source>
</evidence>
<dbReference type="EMBL" id="PXNP01000109">
    <property type="protein sequence ID" value="PSF04836.1"/>
    <property type="molecule type" value="Genomic_DNA"/>
</dbReference>
<evidence type="ECO:0000256" key="1">
    <source>
        <dbReference type="HAMAP-Rule" id="MF_01866"/>
    </source>
</evidence>
<name>A0A2T1K3U6_9GAMM</name>
<dbReference type="InterPro" id="IPR038068">
    <property type="entry name" value="YcgL-like_sf"/>
</dbReference>
<dbReference type="Gene3D" id="3.10.510.20">
    <property type="entry name" value="YcgL domain"/>
    <property type="match status" value="1"/>
</dbReference>
<accession>A0A2T1K3U6</accession>
<proteinExistence type="inferred from homology"/>
<keyword evidence="4" id="KW-1185">Reference proteome</keyword>
<sequence length="97" mass="11599">MTEREFVTVYRSSKKSDTYLFVRRGKNWDELPEALREIFGAPVHAMDLLMTPEKKLARTNGRDVLAAIAEKEFYLQMPEEQDTYIVDFRRKIEQRRK</sequence>
<dbReference type="PROSITE" id="PS51648">
    <property type="entry name" value="YCGL"/>
    <property type="match status" value="1"/>
</dbReference>
<dbReference type="SUPFAM" id="SSF160191">
    <property type="entry name" value="YcgL-like"/>
    <property type="match status" value="1"/>
</dbReference>
<dbReference type="RefSeq" id="WP_106765159.1">
    <property type="nucleotide sequence ID" value="NZ_PXNP01000109.1"/>
</dbReference>
<feature type="domain" description="YcgL" evidence="2">
    <location>
        <begin position="5"/>
        <end position="89"/>
    </location>
</feature>
<dbReference type="PANTHER" id="PTHR38109:SF1">
    <property type="entry name" value="PROTEIN YCGL"/>
    <property type="match status" value="1"/>
</dbReference>
<dbReference type="HAMAP" id="MF_01866">
    <property type="entry name" value="UPF0745"/>
    <property type="match status" value="1"/>
</dbReference>
<evidence type="ECO:0000313" key="4">
    <source>
        <dbReference type="Proteomes" id="UP000239866"/>
    </source>
</evidence>
<comment type="caution">
    <text evidence="3">The sequence shown here is derived from an EMBL/GenBank/DDBJ whole genome shotgun (WGS) entry which is preliminary data.</text>
</comment>
<dbReference type="InterPro" id="IPR027354">
    <property type="entry name" value="YcgL_dom"/>
</dbReference>